<evidence type="ECO:0000256" key="6">
    <source>
        <dbReference type="ARBA" id="ARBA00022967"/>
    </source>
</evidence>
<keyword evidence="9" id="KW-0520">NAD</keyword>
<dbReference type="PANTHER" id="PTHR10849:SF24">
    <property type="entry name" value="NADH-QUINONE OXIDOREDUCTASE SUBUNIT I 2"/>
    <property type="match status" value="1"/>
</dbReference>
<dbReference type="EMBL" id="RBWV01000015">
    <property type="protein sequence ID" value="RKS69231.1"/>
    <property type="molecule type" value="Genomic_DNA"/>
</dbReference>
<dbReference type="PANTHER" id="PTHR10849">
    <property type="entry name" value="NADH DEHYDROGENASE UBIQUINONE IRON-SULFUR PROTEIN 8, MITOCHONDRIAL"/>
    <property type="match status" value="1"/>
</dbReference>
<dbReference type="PROSITE" id="PS00198">
    <property type="entry name" value="4FE4S_FER_1"/>
    <property type="match status" value="1"/>
</dbReference>
<reference evidence="13 14" key="1">
    <citation type="submission" date="2018-10" db="EMBL/GenBank/DDBJ databases">
        <title>Genomic Encyclopedia of Archaeal and Bacterial Type Strains, Phase II (KMG-II): from individual species to whole genera.</title>
        <authorList>
            <person name="Goeker M."/>
        </authorList>
    </citation>
    <scope>NUCLEOTIDE SEQUENCE [LARGE SCALE GENOMIC DNA]</scope>
    <source>
        <strain evidence="13 14">RP-AC37</strain>
    </source>
</reference>
<evidence type="ECO:0000256" key="2">
    <source>
        <dbReference type="ARBA" id="ARBA00022485"/>
    </source>
</evidence>
<dbReference type="InParanoid" id="A0A420XKP4"/>
<keyword evidence="14" id="KW-1185">Reference proteome</keyword>
<dbReference type="Gene3D" id="3.30.70.3270">
    <property type="match status" value="1"/>
</dbReference>
<evidence type="ECO:0000313" key="13">
    <source>
        <dbReference type="EMBL" id="RKS69231.1"/>
    </source>
</evidence>
<evidence type="ECO:0000256" key="7">
    <source>
        <dbReference type="ARBA" id="ARBA00023004"/>
    </source>
</evidence>
<evidence type="ECO:0000256" key="11">
    <source>
        <dbReference type="ARBA" id="ARBA00023136"/>
    </source>
</evidence>
<keyword evidence="10" id="KW-0830">Ubiquinone</keyword>
<dbReference type="GO" id="GO:0048038">
    <property type="term" value="F:quinone binding"/>
    <property type="evidence" value="ECO:0007669"/>
    <property type="project" value="UniProtKB-KW"/>
</dbReference>
<dbReference type="InterPro" id="IPR017900">
    <property type="entry name" value="4Fe4S_Fe_S_CS"/>
</dbReference>
<keyword evidence="2" id="KW-0004">4Fe-4S</keyword>
<dbReference type="InterPro" id="IPR010226">
    <property type="entry name" value="NADH_quinone_OxRdtase_chainI"/>
</dbReference>
<evidence type="ECO:0000256" key="9">
    <source>
        <dbReference type="ARBA" id="ARBA00023027"/>
    </source>
</evidence>
<dbReference type="Proteomes" id="UP000281955">
    <property type="component" value="Unassembled WGS sequence"/>
</dbReference>
<keyword evidence="11" id="KW-0472">Membrane</keyword>
<dbReference type="GO" id="GO:0046872">
    <property type="term" value="F:metal ion binding"/>
    <property type="evidence" value="ECO:0007669"/>
    <property type="project" value="UniProtKB-KW"/>
</dbReference>
<feature type="domain" description="4Fe-4S ferredoxin-type" evidence="12">
    <location>
        <begin position="59"/>
        <end position="88"/>
    </location>
</feature>
<keyword evidence="6" id="KW-1278">Translocase</keyword>
<protein>
    <submittedName>
        <fullName evidence="13">4Fe-4S binding protein</fullName>
    </submittedName>
</protein>
<keyword evidence="4" id="KW-0479">Metal-binding</keyword>
<dbReference type="SUPFAM" id="SSF54862">
    <property type="entry name" value="4Fe-4S ferredoxins"/>
    <property type="match status" value="1"/>
</dbReference>
<dbReference type="GO" id="GO:0016020">
    <property type="term" value="C:membrane"/>
    <property type="evidence" value="ECO:0007669"/>
    <property type="project" value="InterPro"/>
</dbReference>
<evidence type="ECO:0000256" key="5">
    <source>
        <dbReference type="ARBA" id="ARBA00022737"/>
    </source>
</evidence>
<accession>A0A420XKP4</accession>
<gene>
    <name evidence="13" type="ORF">CLV35_3405</name>
</gene>
<keyword evidence="1" id="KW-1003">Cell membrane</keyword>
<evidence type="ECO:0000313" key="14">
    <source>
        <dbReference type="Proteomes" id="UP000281955"/>
    </source>
</evidence>
<evidence type="ECO:0000256" key="8">
    <source>
        <dbReference type="ARBA" id="ARBA00023014"/>
    </source>
</evidence>
<keyword evidence="5" id="KW-0677">Repeat</keyword>
<proteinExistence type="predicted"/>
<keyword evidence="8" id="KW-0411">Iron-sulfur</keyword>
<keyword evidence="3" id="KW-0874">Quinone</keyword>
<evidence type="ECO:0000256" key="3">
    <source>
        <dbReference type="ARBA" id="ARBA00022719"/>
    </source>
</evidence>
<comment type="caution">
    <text evidence="13">The sequence shown here is derived from an EMBL/GenBank/DDBJ whole genome shotgun (WGS) entry which is preliminary data.</text>
</comment>
<dbReference type="PROSITE" id="PS51379">
    <property type="entry name" value="4FE4S_FER_2"/>
    <property type="match status" value="2"/>
</dbReference>
<dbReference type="GO" id="GO:0051539">
    <property type="term" value="F:4 iron, 4 sulfur cluster binding"/>
    <property type="evidence" value="ECO:0007669"/>
    <property type="project" value="UniProtKB-KW"/>
</dbReference>
<evidence type="ECO:0000259" key="12">
    <source>
        <dbReference type="PROSITE" id="PS51379"/>
    </source>
</evidence>
<evidence type="ECO:0000256" key="4">
    <source>
        <dbReference type="ARBA" id="ARBA00022723"/>
    </source>
</evidence>
<dbReference type="InterPro" id="IPR017896">
    <property type="entry name" value="4Fe4S_Fe-S-bd"/>
</dbReference>
<evidence type="ECO:0000256" key="10">
    <source>
        <dbReference type="ARBA" id="ARBA00023075"/>
    </source>
</evidence>
<evidence type="ECO:0000256" key="1">
    <source>
        <dbReference type="ARBA" id="ARBA00022475"/>
    </source>
</evidence>
<sequence length="123" mass="13507">MSALPPRSRGVIALSEPNCTVCMLCVRECPDWCITIDSHVERVPAEGPGGRPRSVHVLDRFDIDYGLCMYCGICVEVCPFDALFWAPGTDYSAAEPEQLVHGKERLGEWLADAPSAPRDQGND</sequence>
<name>A0A420XKP4_9ACTN</name>
<dbReference type="AlphaFoldDB" id="A0A420XKP4"/>
<organism evidence="13 14">
    <name type="scientific">Motilibacter peucedani</name>
    <dbReference type="NCBI Taxonomy" id="598650"/>
    <lineage>
        <taxon>Bacteria</taxon>
        <taxon>Bacillati</taxon>
        <taxon>Actinomycetota</taxon>
        <taxon>Actinomycetes</taxon>
        <taxon>Motilibacterales</taxon>
        <taxon>Motilibacteraceae</taxon>
        <taxon>Motilibacter</taxon>
    </lineage>
</organism>
<feature type="domain" description="4Fe-4S ferredoxin-type" evidence="12">
    <location>
        <begin position="10"/>
        <end position="39"/>
    </location>
</feature>
<dbReference type="GO" id="GO:0016651">
    <property type="term" value="F:oxidoreductase activity, acting on NAD(P)H"/>
    <property type="evidence" value="ECO:0007669"/>
    <property type="project" value="InterPro"/>
</dbReference>
<dbReference type="Pfam" id="PF12838">
    <property type="entry name" value="Fer4_7"/>
    <property type="match status" value="1"/>
</dbReference>
<keyword evidence="7" id="KW-0408">Iron</keyword>